<gene>
    <name evidence="3" type="ORF">BGAL_0009g00580</name>
</gene>
<dbReference type="GO" id="GO:0003700">
    <property type="term" value="F:DNA-binding transcription factor activity"/>
    <property type="evidence" value="ECO:0007669"/>
    <property type="project" value="InterPro"/>
</dbReference>
<dbReference type="PROSITE" id="PS00036">
    <property type="entry name" value="BZIP_BASIC"/>
    <property type="match status" value="1"/>
</dbReference>
<evidence type="ECO:0000256" key="1">
    <source>
        <dbReference type="SAM" id="MobiDB-lite"/>
    </source>
</evidence>
<dbReference type="AlphaFoldDB" id="A0A4S8RBG6"/>
<reference evidence="3 4" key="1">
    <citation type="submission" date="2017-12" db="EMBL/GenBank/DDBJ databases">
        <title>Comparative genomics of Botrytis spp.</title>
        <authorList>
            <person name="Valero-Jimenez C.A."/>
            <person name="Tapia P."/>
            <person name="Veloso J."/>
            <person name="Silva-Moreno E."/>
            <person name="Staats M."/>
            <person name="Valdes J.H."/>
            <person name="Van Kan J.A.L."/>
        </authorList>
    </citation>
    <scope>NUCLEOTIDE SEQUENCE [LARGE SCALE GENOMIC DNA]</scope>
    <source>
        <strain evidence="3 4">MUCL435</strain>
    </source>
</reference>
<proteinExistence type="predicted"/>
<dbReference type="InterPro" id="IPR004827">
    <property type="entry name" value="bZIP"/>
</dbReference>
<dbReference type="EMBL" id="PQXL01000009">
    <property type="protein sequence ID" value="THV55408.1"/>
    <property type="molecule type" value="Genomic_DNA"/>
</dbReference>
<organism evidence="3 4">
    <name type="scientific">Botrytis galanthina</name>
    <dbReference type="NCBI Taxonomy" id="278940"/>
    <lineage>
        <taxon>Eukaryota</taxon>
        <taxon>Fungi</taxon>
        <taxon>Dikarya</taxon>
        <taxon>Ascomycota</taxon>
        <taxon>Pezizomycotina</taxon>
        <taxon>Leotiomycetes</taxon>
        <taxon>Helotiales</taxon>
        <taxon>Sclerotiniaceae</taxon>
        <taxon>Botrytis</taxon>
    </lineage>
</organism>
<protein>
    <recommendedName>
        <fullName evidence="2">BZIP domain-containing protein</fullName>
    </recommendedName>
</protein>
<feature type="compositionally biased region" description="Low complexity" evidence="1">
    <location>
        <begin position="187"/>
        <end position="200"/>
    </location>
</feature>
<comment type="caution">
    <text evidence="3">The sequence shown here is derived from an EMBL/GenBank/DDBJ whole genome shotgun (WGS) entry which is preliminary data.</text>
</comment>
<name>A0A4S8RBG6_9HELO</name>
<accession>A0A4S8RBG6</accession>
<evidence type="ECO:0000259" key="2">
    <source>
        <dbReference type="PROSITE" id="PS00036"/>
    </source>
</evidence>
<keyword evidence="4" id="KW-1185">Reference proteome</keyword>
<feature type="domain" description="BZIP" evidence="2">
    <location>
        <begin position="224"/>
        <end position="239"/>
    </location>
</feature>
<feature type="region of interest" description="Disordered" evidence="1">
    <location>
        <begin position="158"/>
        <end position="209"/>
    </location>
</feature>
<dbReference type="Proteomes" id="UP000308671">
    <property type="component" value="Unassembled WGS sequence"/>
</dbReference>
<dbReference type="OrthoDB" id="3534008at2759"/>
<dbReference type="CDD" id="cd14809">
    <property type="entry name" value="bZIP_AUREO-like"/>
    <property type="match status" value="1"/>
</dbReference>
<evidence type="ECO:0000313" key="4">
    <source>
        <dbReference type="Proteomes" id="UP000308671"/>
    </source>
</evidence>
<evidence type="ECO:0000313" key="3">
    <source>
        <dbReference type="EMBL" id="THV55408.1"/>
    </source>
</evidence>
<sequence>MYRAKFQHPHQGQLELDEFVAEDVLEIQNSNLASNLLVSPGTEKAQAEWNELMNGNDQAFMDLNITEDDSFSTIFDDVIQIPNTTLNTNTNERREDGISWSQNSAANAINPFSNSFTNISESLLNVDNSKLTSNSQFKDSPKNPVEDAQFDIEVTTNSPNINLAPLKPSQKRMLSPLTHPKDVYPLTTDSNSISSTTSLPPKKKRRPRAKKILTPAEILRAREKYLEKNRRAARKCRLKKKAEMSADQERYERCVAEINATKTKLLESRRELLNLIEICKGMVREGCGDATIRKFVANWERREEAYRGMLESADVGVEAWKLIEKCRSARLGEGALGDAVDLEGDREGLMCGGNLWEEGNGCEVGDEAIIDRVHCDMDPGTTVKFENQTYSASANMGCDESTSFGSLQSSPLVQQTQLYEQQTNQQQQQHRPPDPKWHEMITSLQQSYAQDPIAAIPNHNENGKFLFQKLLNQINISRSTPVPVNTLSSPLFQQQEQDIGSTEESPISTPVDLASTISLNNHPAQLEGHPRSQISHLQRRPNCYVTTSGIRQQSFDSGYGSFSSASSSQKNSVSPSKTSDINANCWSPDLAPACIGSVDIVDIQSPLLSDQVNDTCLDFIPECQMGTAVGRNSLSLNSTANLLPNQH</sequence>